<accession>A0A1Q3C6D6</accession>
<name>A0A1Q3C6D6_CEPFO</name>
<proteinExistence type="predicted"/>
<dbReference type="EMBL" id="BDDD01001421">
    <property type="protein sequence ID" value="GAV75815.1"/>
    <property type="molecule type" value="Genomic_DNA"/>
</dbReference>
<reference evidence="2" key="1">
    <citation type="submission" date="2016-04" db="EMBL/GenBank/DDBJ databases">
        <title>Cephalotus genome sequencing.</title>
        <authorList>
            <person name="Fukushima K."/>
            <person name="Hasebe M."/>
            <person name="Fang X."/>
        </authorList>
    </citation>
    <scope>NUCLEOTIDE SEQUENCE [LARGE SCALE GENOMIC DNA]</scope>
    <source>
        <strain evidence="2">cv. St1</strain>
    </source>
</reference>
<sequence>TFYVFATSIHVSLHSQASSIMKFNGLNFSEWSEQVQFHLGVIDLDLALSTDKHAALTDTSSTEQRFFHKAWERSNRLSLIFMRITVANNIKSTIHVTDNAKEFMKSEKNISQSESADKSRAGTLIGTLTTIKYDGSRTMHEHVIEMANIVARLRSMGMKVDESFLVQFIINSLPSKYGPFQINYNTIKDKWNVIELQSMLIQAYSRGSKT</sequence>
<dbReference type="PANTHER" id="PTHR35317">
    <property type="entry name" value="OS04G0629600 PROTEIN"/>
    <property type="match status" value="1"/>
</dbReference>
<keyword evidence="2" id="KW-1185">Reference proteome</keyword>
<evidence type="ECO:0000313" key="2">
    <source>
        <dbReference type="Proteomes" id="UP000187406"/>
    </source>
</evidence>
<dbReference type="PANTHER" id="PTHR35317:SF10">
    <property type="entry name" value="RNA-DIRECTED DNA POLYMERASE"/>
    <property type="match status" value="1"/>
</dbReference>
<dbReference type="Pfam" id="PF14223">
    <property type="entry name" value="Retrotran_gag_2"/>
    <property type="match status" value="1"/>
</dbReference>
<protein>
    <submittedName>
        <fullName evidence="1">UBN2_2 domain-containing protein</fullName>
    </submittedName>
</protein>
<dbReference type="OrthoDB" id="1929566at2759"/>
<dbReference type="InParanoid" id="A0A1Q3C6D6"/>
<dbReference type="AlphaFoldDB" id="A0A1Q3C6D6"/>
<dbReference type="Proteomes" id="UP000187406">
    <property type="component" value="Unassembled WGS sequence"/>
</dbReference>
<organism evidence="1 2">
    <name type="scientific">Cephalotus follicularis</name>
    <name type="common">Albany pitcher plant</name>
    <dbReference type="NCBI Taxonomy" id="3775"/>
    <lineage>
        <taxon>Eukaryota</taxon>
        <taxon>Viridiplantae</taxon>
        <taxon>Streptophyta</taxon>
        <taxon>Embryophyta</taxon>
        <taxon>Tracheophyta</taxon>
        <taxon>Spermatophyta</taxon>
        <taxon>Magnoliopsida</taxon>
        <taxon>eudicotyledons</taxon>
        <taxon>Gunneridae</taxon>
        <taxon>Pentapetalae</taxon>
        <taxon>rosids</taxon>
        <taxon>fabids</taxon>
        <taxon>Oxalidales</taxon>
        <taxon>Cephalotaceae</taxon>
        <taxon>Cephalotus</taxon>
    </lineage>
</organism>
<evidence type="ECO:0000313" key="1">
    <source>
        <dbReference type="EMBL" id="GAV75815.1"/>
    </source>
</evidence>
<gene>
    <name evidence="1" type="ORF">CFOL_v3_19291</name>
</gene>
<comment type="caution">
    <text evidence="1">The sequence shown here is derived from an EMBL/GenBank/DDBJ whole genome shotgun (WGS) entry which is preliminary data.</text>
</comment>
<feature type="non-terminal residue" evidence="1">
    <location>
        <position position="1"/>
    </location>
</feature>